<dbReference type="Proteomes" id="UP000676336">
    <property type="component" value="Unassembled WGS sequence"/>
</dbReference>
<evidence type="ECO:0000256" key="1">
    <source>
        <dbReference type="SAM" id="Phobius"/>
    </source>
</evidence>
<feature type="non-terminal residue" evidence="2">
    <location>
        <position position="58"/>
    </location>
</feature>
<accession>A0A8S3CCD9</accession>
<dbReference type="Proteomes" id="UP000681967">
    <property type="component" value="Unassembled WGS sequence"/>
</dbReference>
<keyword evidence="1" id="KW-1133">Transmembrane helix</keyword>
<keyword evidence="1" id="KW-0812">Transmembrane</keyword>
<proteinExistence type="predicted"/>
<dbReference type="EMBL" id="CAJOBH010161767">
    <property type="protein sequence ID" value="CAF4880954.1"/>
    <property type="molecule type" value="Genomic_DNA"/>
</dbReference>
<keyword evidence="1" id="KW-0472">Membrane</keyword>
<gene>
    <name evidence="2" type="ORF">BYL167_LOCUS51344</name>
    <name evidence="3" type="ORF">SMN809_LOCUS74738</name>
</gene>
<feature type="transmembrane region" description="Helical" evidence="1">
    <location>
        <begin position="12"/>
        <end position="31"/>
    </location>
</feature>
<evidence type="ECO:0000313" key="4">
    <source>
        <dbReference type="Proteomes" id="UP000681967"/>
    </source>
</evidence>
<protein>
    <submittedName>
        <fullName evidence="2">Uncharacterized protein</fullName>
    </submittedName>
</protein>
<feature type="non-terminal residue" evidence="2">
    <location>
        <position position="1"/>
    </location>
</feature>
<name>A0A8S3CCD9_9BILA</name>
<reference evidence="2" key="1">
    <citation type="submission" date="2021-02" db="EMBL/GenBank/DDBJ databases">
        <authorList>
            <person name="Nowell W R."/>
        </authorList>
    </citation>
    <scope>NUCLEOTIDE SEQUENCE</scope>
</reference>
<dbReference type="EMBL" id="CAJOBI010330809">
    <property type="protein sequence ID" value="CAF5198221.1"/>
    <property type="molecule type" value="Genomic_DNA"/>
</dbReference>
<dbReference type="AlphaFoldDB" id="A0A8S3CCD9"/>
<organism evidence="2 4">
    <name type="scientific">Rotaria magnacalcarata</name>
    <dbReference type="NCBI Taxonomy" id="392030"/>
    <lineage>
        <taxon>Eukaryota</taxon>
        <taxon>Metazoa</taxon>
        <taxon>Spiralia</taxon>
        <taxon>Gnathifera</taxon>
        <taxon>Rotifera</taxon>
        <taxon>Eurotatoria</taxon>
        <taxon>Bdelloidea</taxon>
        <taxon>Philodinida</taxon>
        <taxon>Philodinidae</taxon>
        <taxon>Rotaria</taxon>
    </lineage>
</organism>
<sequence length="58" mass="6651">MVSSYRKKGPAPYEMAELIISGIVVIFLSVIEKIGERQHISIWYFCLVDTILLHQSNL</sequence>
<comment type="caution">
    <text evidence="2">The sequence shown here is derived from an EMBL/GenBank/DDBJ whole genome shotgun (WGS) entry which is preliminary data.</text>
</comment>
<evidence type="ECO:0000313" key="3">
    <source>
        <dbReference type="EMBL" id="CAF5198221.1"/>
    </source>
</evidence>
<evidence type="ECO:0000313" key="2">
    <source>
        <dbReference type="EMBL" id="CAF4880954.1"/>
    </source>
</evidence>